<evidence type="ECO:0000256" key="1">
    <source>
        <dbReference type="SAM" id="MobiDB-lite"/>
    </source>
</evidence>
<evidence type="ECO:0000313" key="4">
    <source>
        <dbReference type="Proteomes" id="UP000034595"/>
    </source>
</evidence>
<proteinExistence type="predicted"/>
<evidence type="ECO:0000256" key="2">
    <source>
        <dbReference type="SAM" id="Phobius"/>
    </source>
</evidence>
<keyword evidence="2" id="KW-0812">Transmembrane</keyword>
<evidence type="ECO:0000313" key="3">
    <source>
        <dbReference type="EMBL" id="KKT81210.1"/>
    </source>
</evidence>
<name>A0A0G1KCD3_9BACT</name>
<feature type="transmembrane region" description="Helical" evidence="2">
    <location>
        <begin position="31"/>
        <end position="47"/>
    </location>
</feature>
<comment type="caution">
    <text evidence="3">The sequence shown here is derived from an EMBL/GenBank/DDBJ whole genome shotgun (WGS) entry which is preliminary data.</text>
</comment>
<keyword evidence="2" id="KW-1133">Transmembrane helix</keyword>
<keyword evidence="2" id="KW-0472">Membrane</keyword>
<dbReference type="AlphaFoldDB" id="A0A0G1KCD3"/>
<feature type="region of interest" description="Disordered" evidence="1">
    <location>
        <begin position="60"/>
        <end position="88"/>
    </location>
</feature>
<reference evidence="3 4" key="1">
    <citation type="journal article" date="2015" name="Nature">
        <title>rRNA introns, odd ribosomes, and small enigmatic genomes across a large radiation of phyla.</title>
        <authorList>
            <person name="Brown C.T."/>
            <person name="Hug L.A."/>
            <person name="Thomas B.C."/>
            <person name="Sharon I."/>
            <person name="Castelle C.J."/>
            <person name="Singh A."/>
            <person name="Wilkins M.J."/>
            <person name="Williams K.H."/>
            <person name="Banfield J.F."/>
        </authorList>
    </citation>
    <scope>NUCLEOTIDE SEQUENCE [LARGE SCALE GENOMIC DNA]</scope>
</reference>
<organism evidence="3 4">
    <name type="scientific">Candidatus Azambacteria bacterium GW2011_GWA1_44_9</name>
    <dbReference type="NCBI Taxonomy" id="1618610"/>
    <lineage>
        <taxon>Bacteria</taxon>
        <taxon>Candidatus Azamiibacteriota</taxon>
    </lineage>
</organism>
<dbReference type="EMBL" id="LCJQ01000014">
    <property type="protein sequence ID" value="KKT81210.1"/>
    <property type="molecule type" value="Genomic_DNA"/>
</dbReference>
<protein>
    <submittedName>
        <fullName evidence="3">Uncharacterized protein</fullName>
    </submittedName>
</protein>
<dbReference type="Proteomes" id="UP000034595">
    <property type="component" value="Unassembled WGS sequence"/>
</dbReference>
<gene>
    <name evidence="3" type="ORF">UW78_C0014G0015</name>
</gene>
<sequence>MPKSRIILTIGVIVALLPVLGFPHAWEAFFQVLAGLSIVFLSVWATIDKKLMLKAKAQQRQARKSVAPEPADIKPVYEPPQNAEEPEM</sequence>
<accession>A0A0G1KCD3</accession>